<feature type="region of interest" description="Disordered" evidence="1">
    <location>
        <begin position="235"/>
        <end position="277"/>
    </location>
</feature>
<protein>
    <submittedName>
        <fullName evidence="2">Sle1_076 protein</fullName>
    </submittedName>
</protein>
<gene>
    <name evidence="2" type="ORF">sle1_076</name>
</gene>
<evidence type="ECO:0000256" key="1">
    <source>
        <dbReference type="SAM" id="MobiDB-lite"/>
    </source>
</evidence>
<name>A0A0F7VME6_STRLW</name>
<geneLocation type="plasmid" evidence="2 3">
    <name>pSLE1</name>
</geneLocation>
<proteinExistence type="predicted"/>
<dbReference type="AlphaFoldDB" id="A0A0F7VME6"/>
<dbReference type="Proteomes" id="UP000035016">
    <property type="component" value="Plasmid pSLE1"/>
</dbReference>
<evidence type="ECO:0000313" key="3">
    <source>
        <dbReference type="Proteomes" id="UP000035016"/>
    </source>
</evidence>
<dbReference type="EMBL" id="LN831788">
    <property type="protein sequence ID" value="CQR59243.1"/>
    <property type="molecule type" value="Genomic_DNA"/>
</dbReference>
<organism evidence="2 3">
    <name type="scientific">Streptomyces leeuwenhoekii</name>
    <dbReference type="NCBI Taxonomy" id="1437453"/>
    <lineage>
        <taxon>Bacteria</taxon>
        <taxon>Bacillati</taxon>
        <taxon>Actinomycetota</taxon>
        <taxon>Actinomycetes</taxon>
        <taxon>Kitasatosporales</taxon>
        <taxon>Streptomycetaceae</taxon>
        <taxon>Streptomyces</taxon>
    </lineage>
</organism>
<accession>A0A0F7VME6</accession>
<dbReference type="RefSeq" id="WP_047121275.1">
    <property type="nucleotide sequence ID" value="NZ_LN831788.1"/>
</dbReference>
<reference evidence="3" key="1">
    <citation type="submission" date="2015-02" db="EMBL/GenBank/DDBJ databases">
        <authorList>
            <person name="Gomez-Escribano P.J."/>
        </authorList>
    </citation>
    <scope>NUCLEOTIDE SEQUENCE [LARGE SCALE GENOMIC DNA]</scope>
    <source>
        <strain evidence="3">C34 (DSM 42122 / NRRL B-24963)</strain>
        <plasmid evidence="3">pSLE1</plasmid>
    </source>
</reference>
<keyword evidence="2" id="KW-0614">Plasmid</keyword>
<dbReference type="PATRIC" id="fig|1437453.6.peg.7201"/>
<sequence length="277" mass="30621">MTTVKLKIRRASAPAEVDLDTLTPKARALAEAIHMSFGQQPLGVLCDTGRTKGDRPNHQYMYGTGPEADRIGAEPDLRFMTNLEPLPRDAETTPEEWLEYNARQMPHDAWPIAGARSRMEPLDERVPSADAAREDRCLTRDQSLRYLGEHGIVVSNDAWILLQKAGNAPQPRHYALNGRMPLWHVDDLDAYATRDYERWPISRVAEHLGYEGESATGSARKQLSRWGLHAVGRAPGRGGESLYAADQVQAAHSARPGKGRHGAPRSESGKFTAQGNA</sequence>
<evidence type="ECO:0000313" key="2">
    <source>
        <dbReference type="EMBL" id="CQR59243.1"/>
    </source>
</evidence>
<dbReference type="KEGG" id="sle:sle1_076"/>